<dbReference type="EC" id="1.1.1.95" evidence="5"/>
<comment type="catalytic activity">
    <reaction evidence="11">
        <text>(2R)-3-phosphoglycerate + NAD(+) = 3-phosphooxypyruvate + NADH + H(+)</text>
        <dbReference type="Rhea" id="RHEA:12641"/>
        <dbReference type="ChEBI" id="CHEBI:15378"/>
        <dbReference type="ChEBI" id="CHEBI:18110"/>
        <dbReference type="ChEBI" id="CHEBI:57540"/>
        <dbReference type="ChEBI" id="CHEBI:57945"/>
        <dbReference type="ChEBI" id="CHEBI:58272"/>
        <dbReference type="EC" id="1.1.1.95"/>
    </reaction>
</comment>
<keyword evidence="8" id="KW-0520">NAD</keyword>
<dbReference type="Gene3D" id="3.30.70.260">
    <property type="match status" value="1"/>
</dbReference>
<dbReference type="SUPFAM" id="SSF52283">
    <property type="entry name" value="Formate/glycerate dehydrogenase catalytic domain-like"/>
    <property type="match status" value="1"/>
</dbReference>
<feature type="domain" description="ACT" evidence="13">
    <location>
        <begin position="320"/>
        <end position="390"/>
    </location>
</feature>
<dbReference type="SUPFAM" id="SSF55021">
    <property type="entry name" value="ACT-like"/>
    <property type="match status" value="1"/>
</dbReference>
<proteinExistence type="inferred from homology"/>
<evidence type="ECO:0000259" key="13">
    <source>
        <dbReference type="PROSITE" id="PS51671"/>
    </source>
</evidence>
<dbReference type="InterPro" id="IPR006139">
    <property type="entry name" value="D-isomer_2_OHA_DH_cat_dom"/>
</dbReference>
<evidence type="ECO:0000256" key="9">
    <source>
        <dbReference type="ARBA" id="ARBA00030455"/>
    </source>
</evidence>
<dbReference type="InterPro" id="IPR002912">
    <property type="entry name" value="ACT_dom"/>
</dbReference>
<dbReference type="RefSeq" id="WP_113919367.1">
    <property type="nucleotide sequence ID" value="NZ_QNRX01000001.1"/>
</dbReference>
<evidence type="ECO:0000256" key="11">
    <source>
        <dbReference type="ARBA" id="ARBA00048731"/>
    </source>
</evidence>
<dbReference type="InterPro" id="IPR045865">
    <property type="entry name" value="ACT-like_dom_sf"/>
</dbReference>
<accession>A0A366IIQ5</accession>
<keyword evidence="7 12" id="KW-0560">Oxidoreductase</keyword>
<evidence type="ECO:0000256" key="3">
    <source>
        <dbReference type="ARBA" id="ARBA00005854"/>
    </source>
</evidence>
<dbReference type="InterPro" id="IPR006140">
    <property type="entry name" value="D-isomer_DH_NAD-bd"/>
</dbReference>
<dbReference type="CDD" id="cd04901">
    <property type="entry name" value="ACT_3PGDH"/>
    <property type="match status" value="1"/>
</dbReference>
<comment type="function">
    <text evidence="1">Catalyzes the reversible oxidation of 3-phospho-D-glycerate to 3-phosphonooxypyruvate, the first step of the phosphorylated L-serine biosynthesis pathway. Also catalyzes the reversible oxidation of 2-hydroxyglutarate to 2-oxoglutarate.</text>
</comment>
<comment type="caution">
    <text evidence="14">The sequence shown here is derived from an EMBL/GenBank/DDBJ whole genome shotgun (WGS) entry which is preliminary data.</text>
</comment>
<comment type="pathway">
    <text evidence="2">Amino-acid biosynthesis; L-serine biosynthesis; L-serine from 3-phospho-D-glycerate: step 1/3.</text>
</comment>
<dbReference type="InterPro" id="IPR029752">
    <property type="entry name" value="D-isomer_DH_CS1"/>
</dbReference>
<dbReference type="CDD" id="cd12174">
    <property type="entry name" value="PGDH_like_3"/>
    <property type="match status" value="1"/>
</dbReference>
<sequence length="392" mass="43197">MYKIRTLNNISDEGLALLNKDTYSFATVDEEADAMIVRSFKMHDMNLPEKVKIVARAGAGVNNIPVEKYAEQGVVVCNTPGANANAVKELVVLGLLLSSRKVIQGIKWVHGVNTEEVDVSKAVEKEKSKFAGQELTGKKLGVIGLGAIGVKVANIAISLGMEVYGYDPFVSIESAWGLSSEVKRILNIDEIMTECDYITLHVPLIEQTKNLMSAEKFALSKNGIRLLNFARDGLVNIEDLKQSIKDGKILCYITDFPENDLVNMENVIAIPHLGASTHESEENCAKMAVSQTKEYLENGNIINSVNYPNCYMGLCQSYARIAIHHKNVPNMVGQISSILAKENLNISDMLNKSKGNYAYTLIDVDSEVSEQLINDLMAIQEVIRVRIIKGDK</sequence>
<dbReference type="PROSITE" id="PS00065">
    <property type="entry name" value="D_2_HYDROXYACID_DH_1"/>
    <property type="match status" value="1"/>
</dbReference>
<dbReference type="PROSITE" id="PS51671">
    <property type="entry name" value="ACT"/>
    <property type="match status" value="1"/>
</dbReference>
<dbReference type="EC" id="1.1.1.399" evidence="4"/>
<dbReference type="PANTHER" id="PTHR42938">
    <property type="entry name" value="FORMATE DEHYDROGENASE 1"/>
    <property type="match status" value="1"/>
</dbReference>
<organism evidence="14 15">
    <name type="scientific">Alkalibaculum bacchi</name>
    <dbReference type="NCBI Taxonomy" id="645887"/>
    <lineage>
        <taxon>Bacteria</taxon>
        <taxon>Bacillati</taxon>
        <taxon>Bacillota</taxon>
        <taxon>Clostridia</taxon>
        <taxon>Eubacteriales</taxon>
        <taxon>Eubacteriaceae</taxon>
        <taxon>Alkalibaculum</taxon>
    </lineage>
</organism>
<dbReference type="Pfam" id="PF00389">
    <property type="entry name" value="2-Hacid_dh"/>
    <property type="match status" value="1"/>
</dbReference>
<dbReference type="InterPro" id="IPR036291">
    <property type="entry name" value="NAD(P)-bd_dom_sf"/>
</dbReference>
<evidence type="ECO:0000256" key="8">
    <source>
        <dbReference type="ARBA" id="ARBA00023027"/>
    </source>
</evidence>
<evidence type="ECO:0000256" key="5">
    <source>
        <dbReference type="ARBA" id="ARBA00013143"/>
    </source>
</evidence>
<dbReference type="OrthoDB" id="9805416at2"/>
<dbReference type="GO" id="GO:0004617">
    <property type="term" value="F:phosphoglycerate dehydrogenase activity"/>
    <property type="evidence" value="ECO:0007669"/>
    <property type="project" value="UniProtKB-EC"/>
</dbReference>
<evidence type="ECO:0000256" key="6">
    <source>
        <dbReference type="ARBA" id="ARBA00021582"/>
    </source>
</evidence>
<evidence type="ECO:0000256" key="4">
    <source>
        <dbReference type="ARBA" id="ARBA00013001"/>
    </source>
</evidence>
<evidence type="ECO:0000256" key="10">
    <source>
        <dbReference type="ARBA" id="ARBA00048126"/>
    </source>
</evidence>
<dbReference type="SUPFAM" id="SSF51735">
    <property type="entry name" value="NAD(P)-binding Rossmann-fold domains"/>
    <property type="match status" value="1"/>
</dbReference>
<dbReference type="UniPathway" id="UPA00135">
    <property type="reaction ID" value="UER00196"/>
</dbReference>
<dbReference type="PANTHER" id="PTHR42938:SF47">
    <property type="entry name" value="HYDROXYPYRUVATE REDUCTASE"/>
    <property type="match status" value="1"/>
</dbReference>
<comment type="similarity">
    <text evidence="3 12">Belongs to the D-isomer specific 2-hydroxyacid dehydrogenase family.</text>
</comment>
<dbReference type="EMBL" id="QNRX01000001">
    <property type="protein sequence ID" value="RBP70158.1"/>
    <property type="molecule type" value="Genomic_DNA"/>
</dbReference>
<dbReference type="Pfam" id="PF02826">
    <property type="entry name" value="2-Hacid_dh_C"/>
    <property type="match status" value="1"/>
</dbReference>
<gene>
    <name evidence="14" type="ORF">DES36_101215</name>
</gene>
<dbReference type="Proteomes" id="UP000253490">
    <property type="component" value="Unassembled WGS sequence"/>
</dbReference>
<evidence type="ECO:0000256" key="12">
    <source>
        <dbReference type="RuleBase" id="RU003719"/>
    </source>
</evidence>
<reference evidence="14 15" key="1">
    <citation type="submission" date="2018-06" db="EMBL/GenBank/DDBJ databases">
        <title>Genomic Encyclopedia of Type Strains, Phase IV (KMG-IV): sequencing the most valuable type-strain genomes for metagenomic binning, comparative biology and taxonomic classification.</title>
        <authorList>
            <person name="Goeker M."/>
        </authorList>
    </citation>
    <scope>NUCLEOTIDE SEQUENCE [LARGE SCALE GENOMIC DNA]</scope>
    <source>
        <strain evidence="14 15">DSM 22112</strain>
    </source>
</reference>
<evidence type="ECO:0000313" key="15">
    <source>
        <dbReference type="Proteomes" id="UP000253490"/>
    </source>
</evidence>
<evidence type="ECO:0000256" key="1">
    <source>
        <dbReference type="ARBA" id="ARBA00003800"/>
    </source>
</evidence>
<protein>
    <recommendedName>
        <fullName evidence="6">D-3-phosphoglycerate dehydrogenase</fullName>
        <ecNumber evidence="4">1.1.1.399</ecNumber>
        <ecNumber evidence="5">1.1.1.95</ecNumber>
    </recommendedName>
    <alternativeName>
        <fullName evidence="9">2-oxoglutarate reductase</fullName>
    </alternativeName>
</protein>
<dbReference type="Gene3D" id="3.40.50.720">
    <property type="entry name" value="NAD(P)-binding Rossmann-like Domain"/>
    <property type="match status" value="2"/>
</dbReference>
<dbReference type="AlphaFoldDB" id="A0A366IIQ5"/>
<evidence type="ECO:0000256" key="2">
    <source>
        <dbReference type="ARBA" id="ARBA00005216"/>
    </source>
</evidence>
<keyword evidence="15" id="KW-1185">Reference proteome</keyword>
<comment type="catalytic activity">
    <reaction evidence="10">
        <text>(R)-2-hydroxyglutarate + NAD(+) = 2-oxoglutarate + NADH + H(+)</text>
        <dbReference type="Rhea" id="RHEA:49612"/>
        <dbReference type="ChEBI" id="CHEBI:15378"/>
        <dbReference type="ChEBI" id="CHEBI:15801"/>
        <dbReference type="ChEBI" id="CHEBI:16810"/>
        <dbReference type="ChEBI" id="CHEBI:57540"/>
        <dbReference type="ChEBI" id="CHEBI:57945"/>
        <dbReference type="EC" id="1.1.1.399"/>
    </reaction>
</comment>
<dbReference type="GO" id="GO:0051287">
    <property type="term" value="F:NAD binding"/>
    <property type="evidence" value="ECO:0007669"/>
    <property type="project" value="InterPro"/>
</dbReference>
<evidence type="ECO:0000256" key="7">
    <source>
        <dbReference type="ARBA" id="ARBA00023002"/>
    </source>
</evidence>
<name>A0A366IIQ5_9FIRM</name>
<evidence type="ECO:0000313" key="14">
    <source>
        <dbReference type="EMBL" id="RBP70158.1"/>
    </source>
</evidence>